<dbReference type="AlphaFoldDB" id="A0A226MKV4"/>
<dbReference type="InterPro" id="IPR001627">
    <property type="entry name" value="Semap_dom"/>
</dbReference>
<dbReference type="InterPro" id="IPR015943">
    <property type="entry name" value="WD40/YVTN_repeat-like_dom_sf"/>
</dbReference>
<dbReference type="GO" id="GO:0030215">
    <property type="term" value="F:semaphorin receptor binding"/>
    <property type="evidence" value="ECO:0007669"/>
    <property type="project" value="InterPro"/>
</dbReference>
<sequence>MAGDREHRVGPGDTLPGLALRYGVTMEQIQRANRLYASDTIFLKPTLLIPAPQCPVEEPTGSRPSDPGGTAAAAAAPPPPDLTAADFLRRVDADIGRSKAAAVAQRLRAGDRLYAFALGGDPRALYPQRSVTWEPRDRAGCAVRGEVQDGCHNHIRVLLPRDARTLFVCGTNAFNPVCRTYQALTLQQEGDELPGQARCPFDARQSIAATFADDSLYSATVADFQASDAVIYRSVRGPALRSIKYSSRWLREPHFIHAMPHGAHVYFFFREMAAELGLPGKVGRPIALTLTLSPESNRNPDPGPNPITPTRPQPYNPSPNPITPARIP</sequence>
<dbReference type="InterPro" id="IPR027231">
    <property type="entry name" value="Semaphorin"/>
</dbReference>
<name>A0A226MKV4_CALSU</name>
<feature type="domain" description="LysM" evidence="5">
    <location>
        <begin position="5"/>
        <end position="49"/>
    </location>
</feature>
<gene>
    <name evidence="6" type="ORF">ASZ78_007166</name>
</gene>
<evidence type="ECO:0000256" key="2">
    <source>
        <dbReference type="PROSITE-ProRule" id="PRU00352"/>
    </source>
</evidence>
<comment type="caution">
    <text evidence="6">The sequence shown here is derived from an EMBL/GenBank/DDBJ whole genome shotgun (WGS) entry which is preliminary data.</text>
</comment>
<evidence type="ECO:0000256" key="1">
    <source>
        <dbReference type="ARBA" id="ARBA00023180"/>
    </source>
</evidence>
<evidence type="ECO:0000313" key="7">
    <source>
        <dbReference type="Proteomes" id="UP000198323"/>
    </source>
</evidence>
<dbReference type="STRING" id="9009.A0A226MKV4"/>
<dbReference type="EMBL" id="MCFN01000693">
    <property type="protein sequence ID" value="OXB55848.1"/>
    <property type="molecule type" value="Genomic_DNA"/>
</dbReference>
<dbReference type="SUPFAM" id="SSF54106">
    <property type="entry name" value="LysM domain"/>
    <property type="match status" value="1"/>
</dbReference>
<dbReference type="PANTHER" id="PTHR11036">
    <property type="entry name" value="SEMAPHORIN"/>
    <property type="match status" value="1"/>
</dbReference>
<feature type="compositionally biased region" description="Pro residues" evidence="3">
    <location>
        <begin position="301"/>
        <end position="328"/>
    </location>
</feature>
<comment type="caution">
    <text evidence="2">Lacks conserved residue(s) required for the propagation of feature annotation.</text>
</comment>
<dbReference type="PROSITE" id="PS51782">
    <property type="entry name" value="LYSM"/>
    <property type="match status" value="1"/>
</dbReference>
<dbReference type="SMART" id="SM00257">
    <property type="entry name" value="LysM"/>
    <property type="match status" value="1"/>
</dbReference>
<dbReference type="CDD" id="cd00118">
    <property type="entry name" value="LysM"/>
    <property type="match status" value="1"/>
</dbReference>
<evidence type="ECO:0000259" key="4">
    <source>
        <dbReference type="PROSITE" id="PS51004"/>
    </source>
</evidence>
<protein>
    <recommendedName>
        <fullName evidence="8">LysM domain-containing protein</fullName>
    </recommendedName>
</protein>
<dbReference type="Gene3D" id="3.10.350.10">
    <property type="entry name" value="LysM domain"/>
    <property type="match status" value="1"/>
</dbReference>
<dbReference type="Pfam" id="PF01476">
    <property type="entry name" value="LysM"/>
    <property type="match status" value="1"/>
</dbReference>
<dbReference type="InterPro" id="IPR036779">
    <property type="entry name" value="LysM_dom_sf"/>
</dbReference>
<evidence type="ECO:0000313" key="6">
    <source>
        <dbReference type="EMBL" id="OXB55848.1"/>
    </source>
</evidence>
<dbReference type="GO" id="GO:0007411">
    <property type="term" value="P:axon guidance"/>
    <property type="evidence" value="ECO:0007669"/>
    <property type="project" value="TreeGrafter"/>
</dbReference>
<dbReference type="InterPro" id="IPR036352">
    <property type="entry name" value="Semap_dom_sf"/>
</dbReference>
<dbReference type="SMART" id="SM00630">
    <property type="entry name" value="Sema"/>
    <property type="match status" value="1"/>
</dbReference>
<dbReference type="InterPro" id="IPR018392">
    <property type="entry name" value="LysM"/>
</dbReference>
<dbReference type="PANTHER" id="PTHR11036:SF11">
    <property type="entry name" value="SEMAPHORIN-6C"/>
    <property type="match status" value="1"/>
</dbReference>
<dbReference type="Gene3D" id="2.130.10.10">
    <property type="entry name" value="YVTN repeat-like/Quinoprotein amine dehydrogenase"/>
    <property type="match status" value="1"/>
</dbReference>
<feature type="domain" description="Sema" evidence="4">
    <location>
        <begin position="72"/>
        <end position="328"/>
    </location>
</feature>
<dbReference type="GO" id="GO:0045499">
    <property type="term" value="F:chemorepellent activity"/>
    <property type="evidence" value="ECO:0007669"/>
    <property type="project" value="TreeGrafter"/>
</dbReference>
<feature type="region of interest" description="Disordered" evidence="3">
    <location>
        <begin position="53"/>
        <end position="80"/>
    </location>
</feature>
<accession>A0A226MKV4</accession>
<dbReference type="PROSITE" id="PS51004">
    <property type="entry name" value="SEMA"/>
    <property type="match status" value="1"/>
</dbReference>
<evidence type="ECO:0000256" key="3">
    <source>
        <dbReference type="SAM" id="MobiDB-lite"/>
    </source>
</evidence>
<keyword evidence="7" id="KW-1185">Reference proteome</keyword>
<dbReference type="OrthoDB" id="2107166at2759"/>
<feature type="compositionally biased region" description="Low complexity" evidence="3">
    <location>
        <begin position="66"/>
        <end position="75"/>
    </location>
</feature>
<dbReference type="GO" id="GO:0005886">
    <property type="term" value="C:plasma membrane"/>
    <property type="evidence" value="ECO:0007669"/>
    <property type="project" value="TreeGrafter"/>
</dbReference>
<proteinExistence type="predicted"/>
<dbReference type="GO" id="GO:0001755">
    <property type="term" value="P:neural crest cell migration"/>
    <property type="evidence" value="ECO:0007669"/>
    <property type="project" value="TreeGrafter"/>
</dbReference>
<evidence type="ECO:0008006" key="8">
    <source>
        <dbReference type="Google" id="ProtNLM"/>
    </source>
</evidence>
<evidence type="ECO:0000259" key="5">
    <source>
        <dbReference type="PROSITE" id="PS51782"/>
    </source>
</evidence>
<dbReference type="GO" id="GO:0071526">
    <property type="term" value="P:semaphorin-plexin signaling pathway"/>
    <property type="evidence" value="ECO:0007669"/>
    <property type="project" value="TreeGrafter"/>
</dbReference>
<reference evidence="6 7" key="1">
    <citation type="submission" date="2016-07" db="EMBL/GenBank/DDBJ databases">
        <title>Disparate Historic Effective Population Sizes Predicted by Modern Levels of Genome Diversity for the Scaled Quail (Callipepla squamata) and the Northern Bobwhite (Colinus virginianus): Inferences from First and Second Generation Draft Genome Assemblies for Sympatric New World Quail.</title>
        <authorList>
            <person name="Oldeschulte D.L."/>
            <person name="Halley Y.A."/>
            <person name="Bhattarai E.K."/>
            <person name="Brashear W.A."/>
            <person name="Hill J."/>
            <person name="Metz R.P."/>
            <person name="Johnson C.D."/>
            <person name="Rollins D."/>
            <person name="Peterson M.J."/>
            <person name="Bickhart D.M."/>
            <person name="Decker J.E."/>
            <person name="Seabury C.M."/>
        </authorList>
    </citation>
    <scope>NUCLEOTIDE SEQUENCE [LARGE SCALE GENOMIC DNA]</scope>
    <source>
        <strain evidence="6 7">Texas</strain>
        <tissue evidence="6">Leg muscle</tissue>
    </source>
</reference>
<keyword evidence="1" id="KW-0325">Glycoprotein</keyword>
<organism evidence="6 7">
    <name type="scientific">Callipepla squamata</name>
    <name type="common">Scaled quail</name>
    <dbReference type="NCBI Taxonomy" id="9009"/>
    <lineage>
        <taxon>Eukaryota</taxon>
        <taxon>Metazoa</taxon>
        <taxon>Chordata</taxon>
        <taxon>Craniata</taxon>
        <taxon>Vertebrata</taxon>
        <taxon>Euteleostomi</taxon>
        <taxon>Archelosauria</taxon>
        <taxon>Archosauria</taxon>
        <taxon>Dinosauria</taxon>
        <taxon>Saurischia</taxon>
        <taxon>Theropoda</taxon>
        <taxon>Coelurosauria</taxon>
        <taxon>Aves</taxon>
        <taxon>Neognathae</taxon>
        <taxon>Galloanserae</taxon>
        <taxon>Galliformes</taxon>
        <taxon>Odontophoridae</taxon>
        <taxon>Callipepla</taxon>
    </lineage>
</organism>
<dbReference type="GO" id="GO:0030335">
    <property type="term" value="P:positive regulation of cell migration"/>
    <property type="evidence" value="ECO:0007669"/>
    <property type="project" value="TreeGrafter"/>
</dbReference>
<dbReference type="Proteomes" id="UP000198323">
    <property type="component" value="Unassembled WGS sequence"/>
</dbReference>
<dbReference type="SUPFAM" id="SSF101912">
    <property type="entry name" value="Sema domain"/>
    <property type="match status" value="1"/>
</dbReference>
<feature type="region of interest" description="Disordered" evidence="3">
    <location>
        <begin position="292"/>
        <end position="328"/>
    </location>
</feature>